<dbReference type="AlphaFoldDB" id="A0A4P7PGN7"/>
<evidence type="ECO:0000256" key="1">
    <source>
        <dbReference type="SAM" id="MobiDB-lite"/>
    </source>
</evidence>
<evidence type="ECO:0000313" key="3">
    <source>
        <dbReference type="Proteomes" id="UP000296468"/>
    </source>
</evidence>
<reference evidence="2 3" key="1">
    <citation type="journal article" date="2019" name="Front. Microbiol.">
        <title>In silico and Genetic Analyses of Cyclic Lipopeptide Synthetic Gene Clusters in Pseudomonas sp. 11K1.</title>
        <authorList>
            <person name="Zhao H."/>
            <person name="Liu Y.P."/>
            <person name="Zhang L.Q."/>
        </authorList>
    </citation>
    <scope>NUCLEOTIDE SEQUENCE [LARGE SCALE GENOMIC DNA]</scope>
    <source>
        <strain evidence="2 3">11K1</strain>
    </source>
</reference>
<accession>A0A4P7PGN7</accession>
<organism evidence="2 3">
    <name type="scientific">Pseudomonas viciae</name>
    <dbReference type="NCBI Taxonomy" id="2505979"/>
    <lineage>
        <taxon>Bacteria</taxon>
        <taxon>Pseudomonadati</taxon>
        <taxon>Pseudomonadota</taxon>
        <taxon>Gammaproteobacteria</taxon>
        <taxon>Pseudomonadales</taxon>
        <taxon>Pseudomonadaceae</taxon>
        <taxon>Pseudomonas</taxon>
    </lineage>
</organism>
<dbReference type="EMBL" id="CP035088">
    <property type="protein sequence ID" value="QBZ89383.1"/>
    <property type="molecule type" value="Genomic_DNA"/>
</dbReference>
<sequence>MIADPSPHVGAGLLAKAAHPTSMQADPLQRPSPIQQGSRLDHVYCRPSTRCLSSQISPR</sequence>
<name>A0A4P7PGN7_9PSED</name>
<proteinExistence type="predicted"/>
<protein>
    <submittedName>
        <fullName evidence="2">Uncharacterized protein</fullName>
    </submittedName>
</protein>
<gene>
    <name evidence="2" type="ORF">EPZ47_11910</name>
</gene>
<evidence type="ECO:0000313" key="2">
    <source>
        <dbReference type="EMBL" id="QBZ89383.1"/>
    </source>
</evidence>
<dbReference type="Proteomes" id="UP000296468">
    <property type="component" value="Chromosome"/>
</dbReference>
<dbReference type="KEGG" id="pvk:EPZ47_11910"/>
<feature type="region of interest" description="Disordered" evidence="1">
    <location>
        <begin position="1"/>
        <end position="41"/>
    </location>
</feature>